<dbReference type="KEGG" id="sro:Sros_7977"/>
<dbReference type="RefSeq" id="WP_012894362.1">
    <property type="nucleotide sequence ID" value="NC_013595.1"/>
</dbReference>
<dbReference type="InterPro" id="IPR011045">
    <property type="entry name" value="N2O_reductase_N"/>
</dbReference>
<feature type="domain" description="YNCE-like beta-propeller" evidence="4">
    <location>
        <begin position="105"/>
        <end position="203"/>
    </location>
</feature>
<feature type="compositionally biased region" description="Basic residues" evidence="2">
    <location>
        <begin position="267"/>
        <end position="278"/>
    </location>
</feature>
<dbReference type="InterPro" id="IPR011964">
    <property type="entry name" value="YVTN_b-propeller_repeat"/>
</dbReference>
<feature type="compositionally biased region" description="Low complexity" evidence="2">
    <location>
        <begin position="52"/>
        <end position="70"/>
    </location>
</feature>
<evidence type="ECO:0000256" key="1">
    <source>
        <dbReference type="ARBA" id="ARBA00022729"/>
    </source>
</evidence>
<sequence>MQRLRSRRQRHVVLVLLIGLAACALSACGGGPAPGSLPPGRVSATGGGVPPGGVASAPADGSAAPGDASARPALPGAAPRTTPTDVYAHDRPGMLSPAVAEFPERVYVPNSGSDTVTVIDPRTYRVLRTLKVGRRPQHVVPSWDLKTLWVNNDGGDSLTPIDPMTGRPGRPVSVDDPYNLYFTPDGRNALVMAERENRLDFLSPRTMRLRRSLHMPCKGVNHADFTADGKIMLASCELSGRLVAVDMRARKVRAVVDLADGTTRRRDIRHGGTRHRGTRASGVPHRVKHGSTRHGSVQHGSTRHGFIQHGSTGHDLTRNTTAPPGSTWNTTVPPGSTRHGATRNTTMPQDVKLSPDGTTFYVADMAKHGVWLVDAGKLRVTGFIRTGRGAHGLHVSRDSKVLYVSNSGAGSVTVVSFALRRPVDTWRVPGGGSPDMGGVSADGSRLWLSGRHDGVVYVFDTGDGRLIRKIDVGAGPHGLAVYPQPGRYSLGHTGVFR</sequence>
<feature type="chain" id="PRO_5038980837" description="YNCE-like beta-propeller domain-containing protein" evidence="3">
    <location>
        <begin position="27"/>
        <end position="497"/>
    </location>
</feature>
<protein>
    <recommendedName>
        <fullName evidence="4">YNCE-like beta-propeller domain-containing protein</fullName>
    </recommendedName>
</protein>
<dbReference type="PANTHER" id="PTHR47197">
    <property type="entry name" value="PROTEIN NIRF"/>
    <property type="match status" value="1"/>
</dbReference>
<dbReference type="NCBIfam" id="TIGR02276">
    <property type="entry name" value="beta_rpt_yvtn"/>
    <property type="match status" value="1"/>
</dbReference>
<dbReference type="InterPro" id="IPR051200">
    <property type="entry name" value="Host-pathogen_enzymatic-act"/>
</dbReference>
<accession>D2AVI6</accession>
<dbReference type="Proteomes" id="UP000002029">
    <property type="component" value="Chromosome"/>
</dbReference>
<evidence type="ECO:0000313" key="5">
    <source>
        <dbReference type="EMBL" id="ACZ90632.1"/>
    </source>
</evidence>
<dbReference type="InterPro" id="IPR015943">
    <property type="entry name" value="WD40/YVTN_repeat-like_dom_sf"/>
</dbReference>
<dbReference type="STRING" id="479432.Sros_7977"/>
<dbReference type="Gene3D" id="2.130.10.10">
    <property type="entry name" value="YVTN repeat-like/Quinoprotein amine dehydrogenase"/>
    <property type="match status" value="2"/>
</dbReference>
<dbReference type="PROSITE" id="PS51257">
    <property type="entry name" value="PROKAR_LIPOPROTEIN"/>
    <property type="match status" value="1"/>
</dbReference>
<feature type="region of interest" description="Disordered" evidence="2">
    <location>
        <begin position="39"/>
        <end position="92"/>
    </location>
</feature>
<keyword evidence="6" id="KW-1185">Reference proteome</keyword>
<organism evidence="5 6">
    <name type="scientific">Streptosporangium roseum (strain ATCC 12428 / DSM 43021 / JCM 3005 / KCTC 9067 / NCIMB 10171 / NRRL 2505 / NI 9100)</name>
    <dbReference type="NCBI Taxonomy" id="479432"/>
    <lineage>
        <taxon>Bacteria</taxon>
        <taxon>Bacillati</taxon>
        <taxon>Actinomycetota</taxon>
        <taxon>Actinomycetes</taxon>
        <taxon>Streptosporangiales</taxon>
        <taxon>Streptosporangiaceae</taxon>
        <taxon>Streptosporangium</taxon>
    </lineage>
</organism>
<name>D2AVI6_STRRD</name>
<evidence type="ECO:0000259" key="4">
    <source>
        <dbReference type="Pfam" id="PF21783"/>
    </source>
</evidence>
<dbReference type="HOGENOM" id="CLU_009318_1_0_11"/>
<evidence type="ECO:0000256" key="3">
    <source>
        <dbReference type="SAM" id="SignalP"/>
    </source>
</evidence>
<gene>
    <name evidence="5" type="ordered locus">Sros_7977</name>
</gene>
<dbReference type="eggNOG" id="COG3391">
    <property type="taxonomic scope" value="Bacteria"/>
</dbReference>
<keyword evidence="1 3" id="KW-0732">Signal</keyword>
<dbReference type="SUPFAM" id="SSF50974">
    <property type="entry name" value="Nitrous oxide reductase, N-terminal domain"/>
    <property type="match status" value="1"/>
</dbReference>
<evidence type="ECO:0000256" key="2">
    <source>
        <dbReference type="SAM" id="MobiDB-lite"/>
    </source>
</evidence>
<feature type="compositionally biased region" description="Polar residues" evidence="2">
    <location>
        <begin position="318"/>
        <end position="334"/>
    </location>
</feature>
<feature type="domain" description="YNCE-like beta-propeller" evidence="4">
    <location>
        <begin position="343"/>
        <end position="479"/>
    </location>
</feature>
<dbReference type="Pfam" id="PF21783">
    <property type="entry name" value="YNCE"/>
    <property type="match status" value="2"/>
</dbReference>
<feature type="region of interest" description="Disordered" evidence="2">
    <location>
        <begin position="267"/>
        <end position="351"/>
    </location>
</feature>
<dbReference type="InterPro" id="IPR048433">
    <property type="entry name" value="YNCE-like_beta-prop"/>
</dbReference>
<evidence type="ECO:0000313" key="6">
    <source>
        <dbReference type="Proteomes" id="UP000002029"/>
    </source>
</evidence>
<reference evidence="5 6" key="1">
    <citation type="journal article" date="2010" name="Stand. Genomic Sci.">
        <title>Complete genome sequence of Streptosporangium roseum type strain (NI 9100).</title>
        <authorList>
            <person name="Nolan M."/>
            <person name="Sikorski J."/>
            <person name="Jando M."/>
            <person name="Lucas S."/>
            <person name="Lapidus A."/>
            <person name="Glavina Del Rio T."/>
            <person name="Chen F."/>
            <person name="Tice H."/>
            <person name="Pitluck S."/>
            <person name="Cheng J.F."/>
            <person name="Chertkov O."/>
            <person name="Sims D."/>
            <person name="Meincke L."/>
            <person name="Brettin T."/>
            <person name="Han C."/>
            <person name="Detter J.C."/>
            <person name="Bruce D."/>
            <person name="Goodwin L."/>
            <person name="Land M."/>
            <person name="Hauser L."/>
            <person name="Chang Y.J."/>
            <person name="Jeffries C.D."/>
            <person name="Ivanova N."/>
            <person name="Mavromatis K."/>
            <person name="Mikhailova N."/>
            <person name="Chen A."/>
            <person name="Palaniappan K."/>
            <person name="Chain P."/>
            <person name="Rohde M."/>
            <person name="Goker M."/>
            <person name="Bristow J."/>
            <person name="Eisen J.A."/>
            <person name="Markowitz V."/>
            <person name="Hugenholtz P."/>
            <person name="Kyrpides N.C."/>
            <person name="Klenk H.P."/>
        </authorList>
    </citation>
    <scope>NUCLEOTIDE SEQUENCE [LARGE SCALE GENOMIC DNA]</scope>
    <source>
        <strain evidence="6">ATCC 12428 / DSM 43021 / JCM 3005 / NI 9100</strain>
    </source>
</reference>
<dbReference type="EMBL" id="CP001814">
    <property type="protein sequence ID" value="ACZ90632.1"/>
    <property type="molecule type" value="Genomic_DNA"/>
</dbReference>
<feature type="signal peptide" evidence="3">
    <location>
        <begin position="1"/>
        <end position="26"/>
    </location>
</feature>
<dbReference type="AlphaFoldDB" id="D2AVI6"/>
<proteinExistence type="predicted"/>
<dbReference type="PANTHER" id="PTHR47197:SF3">
    <property type="entry name" value="DIHYDRO-HEME D1 DEHYDROGENASE"/>
    <property type="match status" value="1"/>
</dbReference>